<dbReference type="Proteomes" id="UP001630127">
    <property type="component" value="Unassembled WGS sequence"/>
</dbReference>
<evidence type="ECO:0000313" key="2">
    <source>
        <dbReference type="Proteomes" id="UP001630127"/>
    </source>
</evidence>
<proteinExistence type="predicted"/>
<sequence>MASLSQTIEFDVGSHGIKLSHNEFVQFVSSKLVHGGIVAKGDSGSQGLQQGLRSWAEVVWSHGAVHEGLGIDYVPSLDSVSIWVPKVKEVNEVGKIFGSAAKLVRDELTQKNLVDKGKIPDINMEVLIAETAVETIAEKIAEPIVDKIFAHISPKGEIFPY</sequence>
<name>A0ABD2YLQ5_9GENT</name>
<dbReference type="AlphaFoldDB" id="A0ABD2YLQ5"/>
<evidence type="ECO:0000313" key="1">
    <source>
        <dbReference type="EMBL" id="KAL3507105.1"/>
    </source>
</evidence>
<gene>
    <name evidence="1" type="ORF">ACH5RR_032487</name>
</gene>
<comment type="caution">
    <text evidence="1">The sequence shown here is derived from an EMBL/GenBank/DDBJ whole genome shotgun (WGS) entry which is preliminary data.</text>
</comment>
<keyword evidence="2" id="KW-1185">Reference proteome</keyword>
<dbReference type="EMBL" id="JBJUIK010000013">
    <property type="protein sequence ID" value="KAL3507105.1"/>
    <property type="molecule type" value="Genomic_DNA"/>
</dbReference>
<protein>
    <submittedName>
        <fullName evidence="1">Uncharacterized protein</fullName>
    </submittedName>
</protein>
<reference evidence="1 2" key="1">
    <citation type="submission" date="2024-11" db="EMBL/GenBank/DDBJ databases">
        <title>A near-complete genome assembly of Cinchona calisaya.</title>
        <authorList>
            <person name="Lian D.C."/>
            <person name="Zhao X.W."/>
            <person name="Wei L."/>
        </authorList>
    </citation>
    <scope>NUCLEOTIDE SEQUENCE [LARGE SCALE GENOMIC DNA]</scope>
    <source>
        <tissue evidence="1">Nenye</tissue>
    </source>
</reference>
<accession>A0ABD2YLQ5</accession>
<organism evidence="1 2">
    <name type="scientific">Cinchona calisaya</name>
    <dbReference type="NCBI Taxonomy" id="153742"/>
    <lineage>
        <taxon>Eukaryota</taxon>
        <taxon>Viridiplantae</taxon>
        <taxon>Streptophyta</taxon>
        <taxon>Embryophyta</taxon>
        <taxon>Tracheophyta</taxon>
        <taxon>Spermatophyta</taxon>
        <taxon>Magnoliopsida</taxon>
        <taxon>eudicotyledons</taxon>
        <taxon>Gunneridae</taxon>
        <taxon>Pentapetalae</taxon>
        <taxon>asterids</taxon>
        <taxon>lamiids</taxon>
        <taxon>Gentianales</taxon>
        <taxon>Rubiaceae</taxon>
        <taxon>Cinchonoideae</taxon>
        <taxon>Cinchoneae</taxon>
        <taxon>Cinchona</taxon>
    </lineage>
</organism>